<sequence>MAKTLNFVCAMILFISLFLVSKNVALYIIECKTDADCPISKLNMYNWRCIKSSCHLYKVIQFMV</sequence>
<evidence type="ECO:0000259" key="2">
    <source>
        <dbReference type="Pfam" id="PF07127"/>
    </source>
</evidence>
<evidence type="ECO:0000256" key="1">
    <source>
        <dbReference type="SAM" id="SignalP"/>
    </source>
</evidence>
<gene>
    <name evidence="4" type="ordered locus">MTR_5g063580</name>
    <name evidence="5" type="ORF">MtrunA17_Chr5g0425921</name>
</gene>
<feature type="domain" description="Late nodulin" evidence="2">
    <location>
        <begin position="1"/>
        <end position="55"/>
    </location>
</feature>
<reference evidence="3" key="1">
    <citation type="journal article" date="2007" name="Mol. Plant Microbe Interact.">
        <title>Genomic organization and evolutionary insights on GRP and NCR genes, two large nodule-specific gene families in Medicago truncatula.</title>
        <authorList>
            <person name="Alunni B."/>
            <person name="Kevei Z."/>
            <person name="Redondo-Nieto M."/>
            <person name="Kondorosi A."/>
            <person name="Mergaert P."/>
            <person name="Kondorosi E."/>
        </authorList>
    </citation>
    <scope>NUCLEOTIDE SEQUENCE</scope>
</reference>
<dbReference type="EMBL" id="EF414290">
    <property type="protein sequence ID" value="ABS31376.1"/>
    <property type="molecule type" value="mRNA"/>
</dbReference>
<dbReference type="EnsemblPlants" id="AES98048">
    <property type="protein sequence ID" value="AES98048"/>
    <property type="gene ID" value="MTR_5g063580"/>
</dbReference>
<dbReference type="AlphaFoldDB" id="A7KH69"/>
<feature type="signal peptide" evidence="1">
    <location>
        <begin position="1"/>
        <end position="25"/>
    </location>
</feature>
<reference evidence="4 7" key="2">
    <citation type="journal article" date="2011" name="Nature">
        <title>The Medicago genome provides insight into the evolution of rhizobial symbioses.</title>
        <authorList>
            <person name="Young N.D."/>
            <person name="Debelle F."/>
            <person name="Oldroyd G.E."/>
            <person name="Geurts R."/>
            <person name="Cannon S.B."/>
            <person name="Udvardi M.K."/>
            <person name="Benedito V.A."/>
            <person name="Mayer K.F."/>
            <person name="Gouzy J."/>
            <person name="Schoof H."/>
            <person name="Van de Peer Y."/>
            <person name="Proost S."/>
            <person name="Cook D.R."/>
            <person name="Meyers B.C."/>
            <person name="Spannagl M."/>
            <person name="Cheung F."/>
            <person name="De Mita S."/>
            <person name="Krishnakumar V."/>
            <person name="Gundlach H."/>
            <person name="Zhou S."/>
            <person name="Mudge J."/>
            <person name="Bharti A.K."/>
            <person name="Murray J.D."/>
            <person name="Naoumkina M.A."/>
            <person name="Rosen B."/>
            <person name="Silverstein K.A."/>
            <person name="Tang H."/>
            <person name="Rombauts S."/>
            <person name="Zhao P.X."/>
            <person name="Zhou P."/>
            <person name="Barbe V."/>
            <person name="Bardou P."/>
            <person name="Bechner M."/>
            <person name="Bellec A."/>
            <person name="Berger A."/>
            <person name="Berges H."/>
            <person name="Bidwell S."/>
            <person name="Bisseling T."/>
            <person name="Choisne N."/>
            <person name="Couloux A."/>
            <person name="Denny R."/>
            <person name="Deshpande S."/>
            <person name="Dai X."/>
            <person name="Doyle J.J."/>
            <person name="Dudez A.M."/>
            <person name="Farmer A.D."/>
            <person name="Fouteau S."/>
            <person name="Franken C."/>
            <person name="Gibelin C."/>
            <person name="Gish J."/>
            <person name="Goldstein S."/>
            <person name="Gonzalez A.J."/>
            <person name="Green P.J."/>
            <person name="Hallab A."/>
            <person name="Hartog M."/>
            <person name="Hua A."/>
            <person name="Humphray S.J."/>
            <person name="Jeong D.H."/>
            <person name="Jing Y."/>
            <person name="Jocker A."/>
            <person name="Kenton S.M."/>
            <person name="Kim D.J."/>
            <person name="Klee K."/>
            <person name="Lai H."/>
            <person name="Lang C."/>
            <person name="Lin S."/>
            <person name="Macmil S.L."/>
            <person name="Magdelenat G."/>
            <person name="Matthews L."/>
            <person name="McCorrison J."/>
            <person name="Monaghan E.L."/>
            <person name="Mun J.H."/>
            <person name="Najar F.Z."/>
            <person name="Nicholson C."/>
            <person name="Noirot C."/>
            <person name="O'Bleness M."/>
            <person name="Paule C.R."/>
            <person name="Poulain J."/>
            <person name="Prion F."/>
            <person name="Qin B."/>
            <person name="Qu C."/>
            <person name="Retzel E.F."/>
            <person name="Riddle C."/>
            <person name="Sallet E."/>
            <person name="Samain S."/>
            <person name="Samson N."/>
            <person name="Sanders I."/>
            <person name="Saurat O."/>
            <person name="Scarpelli C."/>
            <person name="Schiex T."/>
            <person name="Segurens B."/>
            <person name="Severin A.J."/>
            <person name="Sherrier D.J."/>
            <person name="Shi R."/>
            <person name="Sims S."/>
            <person name="Singer S.R."/>
            <person name="Sinharoy S."/>
            <person name="Sterck L."/>
            <person name="Viollet A."/>
            <person name="Wang B.B."/>
            <person name="Wang K."/>
            <person name="Wang M."/>
            <person name="Wang X."/>
            <person name="Warfsmann J."/>
            <person name="Weissenbach J."/>
            <person name="White D.D."/>
            <person name="White J.D."/>
            <person name="Wiley G.B."/>
            <person name="Wincker P."/>
            <person name="Xing Y."/>
            <person name="Yang L."/>
            <person name="Yao Z."/>
            <person name="Ying F."/>
            <person name="Zhai J."/>
            <person name="Zhou L."/>
            <person name="Zuber A."/>
            <person name="Denarie J."/>
            <person name="Dixon R.A."/>
            <person name="May G.D."/>
            <person name="Schwartz D.C."/>
            <person name="Rogers J."/>
            <person name="Quetier F."/>
            <person name="Town C.D."/>
            <person name="Roe B.A."/>
        </authorList>
    </citation>
    <scope>NUCLEOTIDE SEQUENCE [LARGE SCALE GENOMIC DNA]</scope>
    <source>
        <strain evidence="4">A17</strain>
        <strain evidence="6 7">cv. Jemalong A17</strain>
    </source>
</reference>
<dbReference type="InterPro" id="IPR009810">
    <property type="entry name" value="Nodulin_late_dom"/>
</dbReference>
<evidence type="ECO:0000313" key="5">
    <source>
        <dbReference type="EMBL" id="RHN56116.1"/>
    </source>
</evidence>
<dbReference type="EMBL" id="PSQE01000005">
    <property type="protein sequence ID" value="RHN56116.1"/>
    <property type="molecule type" value="Genomic_DNA"/>
</dbReference>
<dbReference type="Proteomes" id="UP000265566">
    <property type="component" value="Chromosome 5"/>
</dbReference>
<evidence type="ECO:0000313" key="3">
    <source>
        <dbReference type="EMBL" id="ABS31376.1"/>
    </source>
</evidence>
<reference evidence="4 7" key="3">
    <citation type="journal article" date="2014" name="BMC Genomics">
        <title>An improved genome release (version Mt4.0) for the model legume Medicago truncatula.</title>
        <authorList>
            <person name="Tang H."/>
            <person name="Krishnakumar V."/>
            <person name="Bidwell S."/>
            <person name="Rosen B."/>
            <person name="Chan A."/>
            <person name="Zhou S."/>
            <person name="Gentzbittel L."/>
            <person name="Childs K.L."/>
            <person name="Yandell M."/>
            <person name="Gundlach H."/>
            <person name="Mayer K.F."/>
            <person name="Schwartz D.C."/>
            <person name="Town C.D."/>
        </authorList>
    </citation>
    <scope>GENOME REANNOTATION</scope>
    <source>
        <strain evidence="6 7">cv. Jemalong A17</strain>
    </source>
</reference>
<dbReference type="Pfam" id="PF07127">
    <property type="entry name" value="Nodulin_late"/>
    <property type="match status" value="1"/>
</dbReference>
<keyword evidence="1" id="KW-0732">Signal</keyword>
<reference evidence="6" key="4">
    <citation type="submission" date="2015-04" db="UniProtKB">
        <authorList>
            <consortium name="EnsemblPlants"/>
        </authorList>
    </citation>
    <scope>IDENTIFICATION</scope>
    <source>
        <strain evidence="6">cv. Jemalong A17</strain>
    </source>
</reference>
<evidence type="ECO:0000313" key="7">
    <source>
        <dbReference type="Proteomes" id="UP000002051"/>
    </source>
</evidence>
<protein>
    <submittedName>
        <fullName evidence="4">Nodule Cysteine-Rich (NCR) secreted peptide</fullName>
    </submittedName>
    <submittedName>
        <fullName evidence="3">Nodule-specific cysteine-rich peptide 26</fullName>
    </submittedName>
    <submittedName>
        <fullName evidence="5">Putative Late nodulin</fullName>
    </submittedName>
</protein>
<name>A7KH69_MEDTR</name>
<dbReference type="PaxDb" id="3880-AES98048"/>
<dbReference type="HOGENOM" id="CLU_181053_1_2_1"/>
<evidence type="ECO:0000313" key="6">
    <source>
        <dbReference type="EnsemblPlants" id="AES98048"/>
    </source>
</evidence>
<accession>A7KH69</accession>
<keyword evidence="7" id="KW-1185">Reference proteome</keyword>
<proteinExistence type="evidence at transcript level"/>
<dbReference type="EMBL" id="CM001221">
    <property type="protein sequence ID" value="AES98048.1"/>
    <property type="molecule type" value="Genomic_DNA"/>
</dbReference>
<organism evidence="3">
    <name type="scientific">Medicago truncatula</name>
    <name type="common">Barrel medic</name>
    <name type="synonym">Medicago tribuloides</name>
    <dbReference type="NCBI Taxonomy" id="3880"/>
    <lineage>
        <taxon>Eukaryota</taxon>
        <taxon>Viridiplantae</taxon>
        <taxon>Streptophyta</taxon>
        <taxon>Embryophyta</taxon>
        <taxon>Tracheophyta</taxon>
        <taxon>Spermatophyta</taxon>
        <taxon>Magnoliopsida</taxon>
        <taxon>eudicotyledons</taxon>
        <taxon>Gunneridae</taxon>
        <taxon>Pentapetalae</taxon>
        <taxon>rosids</taxon>
        <taxon>fabids</taxon>
        <taxon>Fabales</taxon>
        <taxon>Fabaceae</taxon>
        <taxon>Papilionoideae</taxon>
        <taxon>50 kb inversion clade</taxon>
        <taxon>NPAAA clade</taxon>
        <taxon>Hologalegina</taxon>
        <taxon>IRL clade</taxon>
        <taxon>Trifolieae</taxon>
        <taxon>Medicago</taxon>
    </lineage>
</organism>
<dbReference type="GO" id="GO:0046872">
    <property type="term" value="F:metal ion binding"/>
    <property type="evidence" value="ECO:0007669"/>
    <property type="project" value="InterPro"/>
</dbReference>
<dbReference type="Gramene" id="rna31461">
    <property type="protein sequence ID" value="RHN56116.1"/>
    <property type="gene ID" value="gene31461"/>
</dbReference>
<evidence type="ECO:0000313" key="4">
    <source>
        <dbReference type="EMBL" id="AES98048.1"/>
    </source>
</evidence>
<reference evidence="5" key="5">
    <citation type="journal article" date="2018" name="Nat. Plants">
        <title>Whole-genome landscape of Medicago truncatula symbiotic genes.</title>
        <authorList>
            <person name="Pecrix Y."/>
            <person name="Gamas P."/>
            <person name="Carrere S."/>
        </authorList>
    </citation>
    <scope>NUCLEOTIDE SEQUENCE</scope>
    <source>
        <tissue evidence="5">Leaves</tissue>
    </source>
</reference>
<feature type="chain" id="PRO_5014565818" evidence="1">
    <location>
        <begin position="26"/>
        <end position="64"/>
    </location>
</feature>
<dbReference type="Proteomes" id="UP000002051">
    <property type="component" value="Chromosome 5"/>
</dbReference>